<protein>
    <submittedName>
        <fullName evidence="2">Uncharacterized protein</fullName>
    </submittedName>
</protein>
<feature type="compositionally biased region" description="Polar residues" evidence="1">
    <location>
        <begin position="22"/>
        <end position="40"/>
    </location>
</feature>
<sequence length="40" mass="4474">MLELKLREVTALRVGDPFGRTSAGQPNRNPSTLQLRLQLP</sequence>
<gene>
    <name evidence="2" type="ORF">HDF12_000990</name>
</gene>
<dbReference type="AlphaFoldDB" id="A0A7Y9T8L2"/>
<proteinExistence type="predicted"/>
<accession>A0A7Y9T8L2</accession>
<evidence type="ECO:0000256" key="1">
    <source>
        <dbReference type="SAM" id="MobiDB-lite"/>
    </source>
</evidence>
<dbReference type="EMBL" id="JACCCV010000001">
    <property type="protein sequence ID" value="NYF50625.1"/>
    <property type="molecule type" value="Genomic_DNA"/>
</dbReference>
<organism evidence="2 3">
    <name type="scientific">Tunturiibacter lichenicola</name>
    <dbReference type="NCBI Taxonomy" id="2051959"/>
    <lineage>
        <taxon>Bacteria</taxon>
        <taxon>Pseudomonadati</taxon>
        <taxon>Acidobacteriota</taxon>
        <taxon>Terriglobia</taxon>
        <taxon>Terriglobales</taxon>
        <taxon>Acidobacteriaceae</taxon>
        <taxon>Tunturiibacter</taxon>
    </lineage>
</organism>
<reference evidence="2 3" key="1">
    <citation type="submission" date="2020-07" db="EMBL/GenBank/DDBJ databases">
        <title>Genomic Encyclopedia of Type Strains, Phase IV (KMG-V): Genome sequencing to study the core and pangenomes of soil and plant-associated prokaryotes.</title>
        <authorList>
            <person name="Whitman W."/>
        </authorList>
    </citation>
    <scope>NUCLEOTIDE SEQUENCE [LARGE SCALE GENOMIC DNA]</scope>
    <source>
        <strain evidence="2 3">M8UP30</strain>
    </source>
</reference>
<feature type="region of interest" description="Disordered" evidence="1">
    <location>
        <begin position="16"/>
        <end position="40"/>
    </location>
</feature>
<name>A0A7Y9T8L2_9BACT</name>
<evidence type="ECO:0000313" key="2">
    <source>
        <dbReference type="EMBL" id="NYF50625.1"/>
    </source>
</evidence>
<evidence type="ECO:0000313" key="3">
    <source>
        <dbReference type="Proteomes" id="UP000534186"/>
    </source>
</evidence>
<dbReference type="Proteomes" id="UP000534186">
    <property type="component" value="Unassembled WGS sequence"/>
</dbReference>
<comment type="caution">
    <text evidence="2">The sequence shown here is derived from an EMBL/GenBank/DDBJ whole genome shotgun (WGS) entry which is preliminary data.</text>
</comment>